<protein>
    <submittedName>
        <fullName evidence="9">ABC transporter permease</fullName>
    </submittedName>
</protein>
<feature type="transmembrane region" description="Helical" evidence="6">
    <location>
        <begin position="687"/>
        <end position="711"/>
    </location>
</feature>
<keyword evidence="5 6" id="KW-0472">Membrane</keyword>
<evidence type="ECO:0000256" key="2">
    <source>
        <dbReference type="ARBA" id="ARBA00022475"/>
    </source>
</evidence>
<evidence type="ECO:0000259" key="8">
    <source>
        <dbReference type="Pfam" id="PF12704"/>
    </source>
</evidence>
<feature type="domain" description="ABC3 transporter permease C-terminal" evidence="7">
    <location>
        <begin position="302"/>
        <end position="417"/>
    </location>
</feature>
<dbReference type="PANTHER" id="PTHR30572">
    <property type="entry name" value="MEMBRANE COMPONENT OF TRANSPORTER-RELATED"/>
    <property type="match status" value="1"/>
</dbReference>
<dbReference type="EMBL" id="CP157199">
    <property type="protein sequence ID" value="XBG61558.1"/>
    <property type="molecule type" value="Genomic_DNA"/>
</dbReference>
<dbReference type="InterPro" id="IPR025857">
    <property type="entry name" value="MacB_PCD"/>
</dbReference>
<feature type="transmembrane region" description="Helical" evidence="6">
    <location>
        <begin position="773"/>
        <end position="796"/>
    </location>
</feature>
<keyword evidence="2" id="KW-1003">Cell membrane</keyword>
<dbReference type="AlphaFoldDB" id="A0AAU7BTY4"/>
<feature type="transmembrane region" description="Helical" evidence="6">
    <location>
        <begin position="438"/>
        <end position="459"/>
    </location>
</feature>
<feature type="transmembrane region" description="Helical" evidence="6">
    <location>
        <begin position="739"/>
        <end position="758"/>
    </location>
</feature>
<evidence type="ECO:0000259" key="7">
    <source>
        <dbReference type="Pfam" id="PF02687"/>
    </source>
</evidence>
<keyword evidence="4 6" id="KW-1133">Transmembrane helix</keyword>
<organism evidence="9">
    <name type="scientific">Pontimicrobium sp. SW4</name>
    <dbReference type="NCBI Taxonomy" id="3153519"/>
    <lineage>
        <taxon>Bacteria</taxon>
        <taxon>Pseudomonadati</taxon>
        <taxon>Bacteroidota</taxon>
        <taxon>Flavobacteriia</taxon>
        <taxon>Flavobacteriales</taxon>
        <taxon>Flavobacteriaceae</taxon>
        <taxon>Pontimicrobium</taxon>
    </lineage>
</organism>
<dbReference type="InterPro" id="IPR003838">
    <property type="entry name" value="ABC3_permease_C"/>
</dbReference>
<sequence length="810" mass="90956">MVRNYFKIAWRNLLKNKGFTVINIIGLSLGIACFIVIAMFVTDELSYDRFHEKANRTYRINSDILFGGTDLSMAVSADPMGEALKNDYPEVEQYARLYASNGSKLVKKGSEFINENAVTHADSTLFDVFTLPAIVGNTKTALNEPNTVVITKSAAKRYFGTPESAIGQMLETDDNGSTLYNVTGVIEDIPKNSHFNFDFFFSMANINYDFGNYLSHNFHTYVVLKEGTDYKVFNNNFNEVIDKYILPQASQFMQINSMEEFEKAGNHLEYSLFPIIDIHLRSSRGIELSANSNIQYVYIFSAVALFILILACINFMNLTTARSSGRAKEVGIRKVLGTEKKSLIWQFLTESTLISILALVVGLLFVWLSLGWFNDISGKEMIMSSLFTPQFLSFILILPLIIGALAGIYPAFFMSSFKPITVLKGKLSTGHKKNTLRNFLVVFQFATSVILIIGTVVIYKQLQHIQTAKIGFDKDQVMIVSNSGMPSETRQSLKNEIEQLTEIESASFAGFLPVSGSSRSDTTFSTETVMTSSNAFNMQYWRIDYDYLKTMNMELVEGRNFSPSFGSDSTAMIINETAAKLAGFDNPIGKKLYTTDGDNSQLVYTIVGVVKNFNYQSLRENVGALSFRLGNNSWETAYKFNTTDVANLVNVISNKYKAVSPGMPFEYRFMDESFDNMYRQERRVGKVAVTFAILAIIIACLGLFGLATYIAEQRTKEIGVRKVLGASVSNIVRMLSIDFIKLVLIAFLIAAPIAWWFMNKWLQDFAYRIDLNWWIFAITGFVALLIALITLSFQAIRAAIANPVKSLKTE</sequence>
<feature type="domain" description="MacB-like periplasmic core" evidence="8">
    <location>
        <begin position="20"/>
        <end position="232"/>
    </location>
</feature>
<dbReference type="GO" id="GO:0005886">
    <property type="term" value="C:plasma membrane"/>
    <property type="evidence" value="ECO:0007669"/>
    <property type="project" value="UniProtKB-SubCell"/>
</dbReference>
<dbReference type="InterPro" id="IPR050250">
    <property type="entry name" value="Macrolide_Exporter_MacB"/>
</dbReference>
<feature type="transmembrane region" description="Helical" evidence="6">
    <location>
        <begin position="390"/>
        <end position="417"/>
    </location>
</feature>
<proteinExistence type="predicted"/>
<evidence type="ECO:0000256" key="5">
    <source>
        <dbReference type="ARBA" id="ARBA00023136"/>
    </source>
</evidence>
<feature type="domain" description="ABC3 transporter permease C-terminal" evidence="7">
    <location>
        <begin position="690"/>
        <end position="803"/>
    </location>
</feature>
<feature type="transmembrane region" description="Helical" evidence="6">
    <location>
        <begin position="343"/>
        <end position="370"/>
    </location>
</feature>
<dbReference type="Pfam" id="PF02687">
    <property type="entry name" value="FtsX"/>
    <property type="match status" value="2"/>
</dbReference>
<dbReference type="PANTHER" id="PTHR30572:SF18">
    <property type="entry name" value="ABC-TYPE MACROLIDE FAMILY EXPORT SYSTEM PERMEASE COMPONENT 2"/>
    <property type="match status" value="1"/>
</dbReference>
<dbReference type="RefSeq" id="WP_347924180.1">
    <property type="nucleotide sequence ID" value="NZ_CP157199.1"/>
</dbReference>
<feature type="transmembrane region" description="Helical" evidence="6">
    <location>
        <begin position="21"/>
        <end position="41"/>
    </location>
</feature>
<reference evidence="9" key="1">
    <citation type="submission" date="2024-05" db="EMBL/GenBank/DDBJ databases">
        <title>Pontimicrobium maritimus sp. nov., isolated form sea water.</title>
        <authorList>
            <person name="Muhammad N."/>
            <person name="Vuong T.Q."/>
            <person name="Han H.L."/>
            <person name="Kim S.-G."/>
        </authorList>
    </citation>
    <scope>NUCLEOTIDE SEQUENCE</scope>
    <source>
        <strain evidence="9">SW4</strain>
    </source>
</reference>
<evidence type="ECO:0000256" key="1">
    <source>
        <dbReference type="ARBA" id="ARBA00004651"/>
    </source>
</evidence>
<name>A0AAU7BTY4_9FLAO</name>
<evidence type="ECO:0000313" key="9">
    <source>
        <dbReference type="EMBL" id="XBG61558.1"/>
    </source>
</evidence>
<feature type="transmembrane region" description="Helical" evidence="6">
    <location>
        <begin position="296"/>
        <end position="318"/>
    </location>
</feature>
<dbReference type="Pfam" id="PF12704">
    <property type="entry name" value="MacB_PCD"/>
    <property type="match status" value="2"/>
</dbReference>
<feature type="domain" description="MacB-like periplasmic core" evidence="8">
    <location>
        <begin position="448"/>
        <end position="614"/>
    </location>
</feature>
<evidence type="ECO:0000256" key="4">
    <source>
        <dbReference type="ARBA" id="ARBA00022989"/>
    </source>
</evidence>
<dbReference type="GO" id="GO:0022857">
    <property type="term" value="F:transmembrane transporter activity"/>
    <property type="evidence" value="ECO:0007669"/>
    <property type="project" value="TreeGrafter"/>
</dbReference>
<evidence type="ECO:0000256" key="3">
    <source>
        <dbReference type="ARBA" id="ARBA00022692"/>
    </source>
</evidence>
<dbReference type="PROSITE" id="PS51257">
    <property type="entry name" value="PROKAR_LIPOPROTEIN"/>
    <property type="match status" value="1"/>
</dbReference>
<keyword evidence="3 6" id="KW-0812">Transmembrane</keyword>
<evidence type="ECO:0000256" key="6">
    <source>
        <dbReference type="SAM" id="Phobius"/>
    </source>
</evidence>
<gene>
    <name evidence="9" type="ORF">ABGB03_01310</name>
</gene>
<comment type="subcellular location">
    <subcellularLocation>
        <location evidence="1">Cell membrane</location>
        <topology evidence="1">Multi-pass membrane protein</topology>
    </subcellularLocation>
</comment>
<accession>A0AAU7BTY4</accession>